<dbReference type="Pfam" id="PF25273">
    <property type="entry name" value="DUF7869"/>
    <property type="match status" value="1"/>
</dbReference>
<accession>A0A6G0VH39</accession>
<dbReference type="Proteomes" id="UP000478052">
    <property type="component" value="Unassembled WGS sequence"/>
</dbReference>
<dbReference type="OrthoDB" id="6627794at2759"/>
<dbReference type="PANTHER" id="PTHR10773">
    <property type="entry name" value="DNA-DIRECTED RNA POLYMERASES I, II, AND III SUBUNIT RPABC2"/>
    <property type="match status" value="1"/>
</dbReference>
<dbReference type="AlphaFoldDB" id="A0A6G0VH39"/>
<keyword evidence="3" id="KW-1185">Reference proteome</keyword>
<dbReference type="PANTHER" id="PTHR10773:SF19">
    <property type="match status" value="1"/>
</dbReference>
<feature type="non-terminal residue" evidence="2">
    <location>
        <position position="280"/>
    </location>
</feature>
<protein>
    <recommendedName>
        <fullName evidence="1">DUF7869 domain-containing protein</fullName>
    </recommendedName>
</protein>
<reference evidence="2 3" key="1">
    <citation type="submission" date="2019-08" db="EMBL/GenBank/DDBJ databases">
        <title>Whole genome of Aphis craccivora.</title>
        <authorList>
            <person name="Voronova N.V."/>
            <person name="Shulinski R.S."/>
            <person name="Bandarenka Y.V."/>
            <person name="Zhorov D.G."/>
            <person name="Warner D."/>
        </authorList>
    </citation>
    <scope>NUCLEOTIDE SEQUENCE [LARGE SCALE GENOMIC DNA]</scope>
    <source>
        <strain evidence="2">180601</strain>
        <tissue evidence="2">Whole Body</tissue>
    </source>
</reference>
<comment type="caution">
    <text evidence="2">The sequence shown here is derived from an EMBL/GenBank/DDBJ whole genome shotgun (WGS) entry which is preliminary data.</text>
</comment>
<feature type="non-terminal residue" evidence="2">
    <location>
        <position position="1"/>
    </location>
</feature>
<organism evidence="2 3">
    <name type="scientific">Aphis craccivora</name>
    <name type="common">Cowpea aphid</name>
    <dbReference type="NCBI Taxonomy" id="307492"/>
    <lineage>
        <taxon>Eukaryota</taxon>
        <taxon>Metazoa</taxon>
        <taxon>Ecdysozoa</taxon>
        <taxon>Arthropoda</taxon>
        <taxon>Hexapoda</taxon>
        <taxon>Insecta</taxon>
        <taxon>Pterygota</taxon>
        <taxon>Neoptera</taxon>
        <taxon>Paraneoptera</taxon>
        <taxon>Hemiptera</taxon>
        <taxon>Sternorrhyncha</taxon>
        <taxon>Aphidomorpha</taxon>
        <taxon>Aphidoidea</taxon>
        <taxon>Aphididae</taxon>
        <taxon>Aphidini</taxon>
        <taxon>Aphis</taxon>
        <taxon>Aphis</taxon>
    </lineage>
</organism>
<dbReference type="EMBL" id="VUJU01017587">
    <property type="protein sequence ID" value="KAF0682262.1"/>
    <property type="molecule type" value="Genomic_DNA"/>
</dbReference>
<sequence>KPKLDTCHKCDVLKMKAQVEKCDIERNKILLELKQHNEDADRGYTSKSVDKDIAKNDDTKQIYTFDLHQCLPTPYLNTSVAFYKRQLWTFNLTIHDCITGQPYCYMWHEAVAGRGANQIASCLYHFLNEKIPDNIEDITFYSDTCGGQNKNNHVACMFQVVLLNHPTLKTINHKFLTPDHTHMECDIDHAAIEKRKKKGGMVISIPNVWYQLDNFIDFASLLKTNLQIKKKNTKGDQVIWQEIQWLQYILYKNTLNGNEPFNTINFARRGKTSKQLQLQK</sequence>
<evidence type="ECO:0000313" key="3">
    <source>
        <dbReference type="Proteomes" id="UP000478052"/>
    </source>
</evidence>
<evidence type="ECO:0000259" key="1">
    <source>
        <dbReference type="Pfam" id="PF25273"/>
    </source>
</evidence>
<name>A0A6G0VH39_APHCR</name>
<proteinExistence type="predicted"/>
<gene>
    <name evidence="2" type="ORF">FWK35_00036576</name>
</gene>
<feature type="domain" description="DUF7869" evidence="1">
    <location>
        <begin position="100"/>
        <end position="197"/>
    </location>
</feature>
<evidence type="ECO:0000313" key="2">
    <source>
        <dbReference type="EMBL" id="KAF0682262.1"/>
    </source>
</evidence>
<dbReference type="InterPro" id="IPR057191">
    <property type="entry name" value="DUF7869"/>
</dbReference>